<sequence>MRCHTCEKDCDKPQRCSKCQKTIYCSVECQTTDWKQHKRSVCLQSAEASRIEKHMKKFTGPNSLMASMRKMEDAAWAERARNPEPTRACDGCFRRWEDVPFNPDEDDDEEADVHCGSRRDGKRCTKCDWTVCVDCLRPENQEWNLIEQPTGNCRCAKSNFGVRYCTMTTSFLHGHGQKRYTGDRHPEISASGYPDTAFEAEARKCRNCGRVKRCLKKEHLTDYAPEARFKELKEEKVRSEIDAL</sequence>
<organism evidence="6 7">
    <name type="scientific">Gymnopus androsaceus JB14</name>
    <dbReference type="NCBI Taxonomy" id="1447944"/>
    <lineage>
        <taxon>Eukaryota</taxon>
        <taxon>Fungi</taxon>
        <taxon>Dikarya</taxon>
        <taxon>Basidiomycota</taxon>
        <taxon>Agaricomycotina</taxon>
        <taxon>Agaricomycetes</taxon>
        <taxon>Agaricomycetidae</taxon>
        <taxon>Agaricales</taxon>
        <taxon>Marasmiineae</taxon>
        <taxon>Omphalotaceae</taxon>
        <taxon>Gymnopus</taxon>
    </lineage>
</organism>
<dbReference type="Proteomes" id="UP000799118">
    <property type="component" value="Unassembled WGS sequence"/>
</dbReference>
<dbReference type="OrthoDB" id="432970at2759"/>
<dbReference type="EMBL" id="ML769414">
    <property type="protein sequence ID" value="KAE9404695.1"/>
    <property type="molecule type" value="Genomic_DNA"/>
</dbReference>
<keyword evidence="7" id="KW-1185">Reference proteome</keyword>
<evidence type="ECO:0000256" key="4">
    <source>
        <dbReference type="PROSITE-ProRule" id="PRU00134"/>
    </source>
</evidence>
<evidence type="ECO:0000259" key="5">
    <source>
        <dbReference type="PROSITE" id="PS50865"/>
    </source>
</evidence>
<evidence type="ECO:0000313" key="6">
    <source>
        <dbReference type="EMBL" id="KAE9404695.1"/>
    </source>
</evidence>
<accession>A0A6A4I7L7</accession>
<dbReference type="InterPro" id="IPR002893">
    <property type="entry name" value="Znf_MYND"/>
</dbReference>
<dbReference type="AlphaFoldDB" id="A0A6A4I7L7"/>
<keyword evidence="1" id="KW-0479">Metal-binding</keyword>
<evidence type="ECO:0000256" key="2">
    <source>
        <dbReference type="ARBA" id="ARBA00022771"/>
    </source>
</evidence>
<name>A0A6A4I7L7_9AGAR</name>
<protein>
    <recommendedName>
        <fullName evidence="5">MYND-type domain-containing protein</fullName>
    </recommendedName>
</protein>
<gene>
    <name evidence="6" type="ORF">BT96DRAFT_916592</name>
</gene>
<dbReference type="Gene3D" id="6.10.140.2220">
    <property type="match status" value="1"/>
</dbReference>
<dbReference type="Pfam" id="PF01753">
    <property type="entry name" value="zf-MYND"/>
    <property type="match status" value="1"/>
</dbReference>
<reference evidence="6" key="1">
    <citation type="journal article" date="2019" name="Environ. Microbiol.">
        <title>Fungal ecological strategies reflected in gene transcription - a case study of two litter decomposers.</title>
        <authorList>
            <person name="Barbi F."/>
            <person name="Kohler A."/>
            <person name="Barry K."/>
            <person name="Baskaran P."/>
            <person name="Daum C."/>
            <person name="Fauchery L."/>
            <person name="Ihrmark K."/>
            <person name="Kuo A."/>
            <person name="LaButti K."/>
            <person name="Lipzen A."/>
            <person name="Morin E."/>
            <person name="Grigoriev I.V."/>
            <person name="Henrissat B."/>
            <person name="Lindahl B."/>
            <person name="Martin F."/>
        </authorList>
    </citation>
    <scope>NUCLEOTIDE SEQUENCE</scope>
    <source>
        <strain evidence="6">JB14</strain>
    </source>
</reference>
<evidence type="ECO:0000256" key="1">
    <source>
        <dbReference type="ARBA" id="ARBA00022723"/>
    </source>
</evidence>
<dbReference type="PROSITE" id="PS50865">
    <property type="entry name" value="ZF_MYND_2"/>
    <property type="match status" value="1"/>
</dbReference>
<proteinExistence type="predicted"/>
<evidence type="ECO:0000313" key="7">
    <source>
        <dbReference type="Proteomes" id="UP000799118"/>
    </source>
</evidence>
<evidence type="ECO:0000256" key="3">
    <source>
        <dbReference type="ARBA" id="ARBA00022833"/>
    </source>
</evidence>
<keyword evidence="2 4" id="KW-0863">Zinc-finger</keyword>
<dbReference type="GO" id="GO:0008270">
    <property type="term" value="F:zinc ion binding"/>
    <property type="evidence" value="ECO:0007669"/>
    <property type="project" value="UniProtKB-KW"/>
</dbReference>
<feature type="domain" description="MYND-type" evidence="5">
    <location>
        <begin position="3"/>
        <end position="41"/>
    </location>
</feature>
<keyword evidence="3" id="KW-0862">Zinc</keyword>
<dbReference type="SUPFAM" id="SSF144232">
    <property type="entry name" value="HIT/MYND zinc finger-like"/>
    <property type="match status" value="1"/>
</dbReference>